<dbReference type="Ensembl" id="ENSCMIT00000037412.1">
    <property type="protein sequence ID" value="ENSCMIP00000036871.1"/>
    <property type="gene ID" value="ENSCMIG00000015563.1"/>
</dbReference>
<dbReference type="PROSITE" id="PS50082">
    <property type="entry name" value="WD_REPEATS_2"/>
    <property type="match status" value="5"/>
</dbReference>
<reference evidence="6" key="2">
    <citation type="journal article" date="2007" name="PLoS Biol.">
        <title>Survey sequencing and comparative analysis of the elephant shark (Callorhinchus milii) genome.</title>
        <authorList>
            <person name="Venkatesh B."/>
            <person name="Kirkness E.F."/>
            <person name="Loh Y.H."/>
            <person name="Halpern A.L."/>
            <person name="Lee A.P."/>
            <person name="Johnson J."/>
            <person name="Dandona N."/>
            <person name="Viswanathan L.D."/>
            <person name="Tay A."/>
            <person name="Venter J.C."/>
            <person name="Strausberg R.L."/>
            <person name="Brenner S."/>
        </authorList>
    </citation>
    <scope>NUCLEOTIDE SEQUENCE [LARGE SCALE GENOMIC DNA]</scope>
</reference>
<dbReference type="PANTHER" id="PTHR45048:SF1">
    <property type="entry name" value="WD REPEAT-CONTAINING PROTEIN 88"/>
    <property type="match status" value="1"/>
</dbReference>
<reference evidence="6" key="3">
    <citation type="journal article" date="2014" name="Nature">
        <title>Elephant shark genome provides unique insights into gnathostome evolution.</title>
        <authorList>
            <consortium name="International Elephant Shark Genome Sequencing Consortium"/>
            <person name="Venkatesh B."/>
            <person name="Lee A.P."/>
            <person name="Ravi V."/>
            <person name="Maurya A.K."/>
            <person name="Lian M.M."/>
            <person name="Swann J.B."/>
            <person name="Ohta Y."/>
            <person name="Flajnik M.F."/>
            <person name="Sutoh Y."/>
            <person name="Kasahara M."/>
            <person name="Hoon S."/>
            <person name="Gangu V."/>
            <person name="Roy S.W."/>
            <person name="Irimia M."/>
            <person name="Korzh V."/>
            <person name="Kondrychyn I."/>
            <person name="Lim Z.W."/>
            <person name="Tay B.H."/>
            <person name="Tohari S."/>
            <person name="Kong K.W."/>
            <person name="Ho S."/>
            <person name="Lorente-Galdos B."/>
            <person name="Quilez J."/>
            <person name="Marques-Bonet T."/>
            <person name="Raney B.J."/>
            <person name="Ingham P.W."/>
            <person name="Tay A."/>
            <person name="Hillier L.W."/>
            <person name="Minx P."/>
            <person name="Boehm T."/>
            <person name="Wilson R.K."/>
            <person name="Brenner S."/>
            <person name="Warren W.C."/>
        </authorList>
    </citation>
    <scope>NUCLEOTIDE SEQUENCE [LARGE SCALE GENOMIC DNA]</scope>
</reference>
<dbReference type="InterPro" id="IPR036322">
    <property type="entry name" value="WD40_repeat_dom_sf"/>
</dbReference>
<feature type="repeat" description="WD" evidence="3">
    <location>
        <begin position="132"/>
        <end position="173"/>
    </location>
</feature>
<evidence type="ECO:0000256" key="1">
    <source>
        <dbReference type="ARBA" id="ARBA00022574"/>
    </source>
</evidence>
<evidence type="ECO:0000313" key="6">
    <source>
        <dbReference type="Proteomes" id="UP000314986"/>
    </source>
</evidence>
<dbReference type="InterPro" id="IPR015943">
    <property type="entry name" value="WD40/YVTN_repeat-like_dom_sf"/>
</dbReference>
<dbReference type="PROSITE" id="PS50294">
    <property type="entry name" value="WD_REPEATS_REGION"/>
    <property type="match status" value="4"/>
</dbReference>
<evidence type="ECO:0000256" key="2">
    <source>
        <dbReference type="ARBA" id="ARBA00022737"/>
    </source>
</evidence>
<feature type="repeat" description="WD" evidence="3">
    <location>
        <begin position="59"/>
        <end position="88"/>
    </location>
</feature>
<dbReference type="SMART" id="SM00320">
    <property type="entry name" value="WD40"/>
    <property type="match status" value="6"/>
</dbReference>
<dbReference type="InterPro" id="IPR001680">
    <property type="entry name" value="WD40_rpt"/>
</dbReference>
<evidence type="ECO:0000313" key="5">
    <source>
        <dbReference type="Ensembl" id="ENSCMIP00000036871.1"/>
    </source>
</evidence>
<dbReference type="SUPFAM" id="SSF50978">
    <property type="entry name" value="WD40 repeat-like"/>
    <property type="match status" value="1"/>
</dbReference>
<dbReference type="Proteomes" id="UP000314986">
    <property type="component" value="Unassembled WGS sequence"/>
</dbReference>
<feature type="region of interest" description="Disordered" evidence="4">
    <location>
        <begin position="1"/>
        <end position="37"/>
    </location>
</feature>
<keyword evidence="6" id="KW-1185">Reference proteome</keyword>
<feature type="repeat" description="WD" evidence="3">
    <location>
        <begin position="221"/>
        <end position="253"/>
    </location>
</feature>
<dbReference type="PANTHER" id="PTHR45048">
    <property type="match status" value="1"/>
</dbReference>
<reference evidence="6" key="1">
    <citation type="journal article" date="2006" name="Science">
        <title>Ancient noncoding elements conserved in the human genome.</title>
        <authorList>
            <person name="Venkatesh B."/>
            <person name="Kirkness E.F."/>
            <person name="Loh Y.H."/>
            <person name="Halpern A.L."/>
            <person name="Lee A.P."/>
            <person name="Johnson J."/>
            <person name="Dandona N."/>
            <person name="Viswanathan L.D."/>
            <person name="Tay A."/>
            <person name="Venter J.C."/>
            <person name="Strausberg R.L."/>
            <person name="Brenner S."/>
        </authorList>
    </citation>
    <scope>NUCLEOTIDE SEQUENCE [LARGE SCALE GENOMIC DNA]</scope>
</reference>
<organism evidence="5 6">
    <name type="scientific">Callorhinchus milii</name>
    <name type="common">Ghost shark</name>
    <dbReference type="NCBI Taxonomy" id="7868"/>
    <lineage>
        <taxon>Eukaryota</taxon>
        <taxon>Metazoa</taxon>
        <taxon>Chordata</taxon>
        <taxon>Craniata</taxon>
        <taxon>Vertebrata</taxon>
        <taxon>Chondrichthyes</taxon>
        <taxon>Holocephali</taxon>
        <taxon>Chimaeriformes</taxon>
        <taxon>Callorhinchidae</taxon>
        <taxon>Callorhinchus</taxon>
    </lineage>
</organism>
<name>A0A4W3JBF6_CALMI</name>
<dbReference type="CDD" id="cd00200">
    <property type="entry name" value="WD40"/>
    <property type="match status" value="1"/>
</dbReference>
<keyword evidence="1 3" id="KW-0853">WD repeat</keyword>
<dbReference type="PROSITE" id="PS00678">
    <property type="entry name" value="WD_REPEATS_1"/>
    <property type="match status" value="4"/>
</dbReference>
<accession>A0A4W3JBF6</accession>
<proteinExistence type="predicted"/>
<protein>
    <submittedName>
        <fullName evidence="5">Uncharacterized protein</fullName>
    </submittedName>
</protein>
<gene>
    <name evidence="5" type="primary">LOC103188102</name>
</gene>
<sequence length="353" mass="39158">MLSPCQPHPLALEEPQEPPNPQDPKEESPDQSLAKDVASGTTVQVYEGDISQPLSECCLSPDGKRLFTSSWDRTLKAWDVETGKVIWSVQMGSLVTCCDVSQDGKLVVSGSDLDNSVLISHAQTGAKIVYLREHHQGSVMSCCFDPEIHHVATSSCDKTVLIWDLVAQKTTITLKKHSSVVSDCCFSHKLNSLCTASWDKTLQLWDIKTGEYRTRGPISFIDGHDGCISSCVFSHDGSLIVAGAYDKTISIWDSARAYRKLFLKGHKDWVMDVDLSSDSKWILSGCKDATLRMWNIERINSVAIVNIEDKEKGMRVIQCKQCRRNFSIFQLDLGAPVLCVFCRLGMLSSPPEP</sequence>
<dbReference type="PRINTS" id="PR00320">
    <property type="entry name" value="GPROTEINBRPT"/>
</dbReference>
<dbReference type="Gene3D" id="2.130.10.10">
    <property type="entry name" value="YVTN repeat-like/Quinoprotein amine dehydrogenase"/>
    <property type="match status" value="3"/>
</dbReference>
<feature type="repeat" description="WD" evidence="3">
    <location>
        <begin position="174"/>
        <end position="215"/>
    </location>
</feature>
<reference evidence="5" key="4">
    <citation type="submission" date="2025-08" db="UniProtKB">
        <authorList>
            <consortium name="Ensembl"/>
        </authorList>
    </citation>
    <scope>IDENTIFICATION</scope>
</reference>
<dbReference type="AlphaFoldDB" id="A0A4W3JBF6"/>
<feature type="repeat" description="WD" evidence="3">
    <location>
        <begin position="263"/>
        <end position="304"/>
    </location>
</feature>
<reference evidence="5" key="5">
    <citation type="submission" date="2025-09" db="UniProtKB">
        <authorList>
            <consortium name="Ensembl"/>
        </authorList>
    </citation>
    <scope>IDENTIFICATION</scope>
</reference>
<dbReference type="GeneTree" id="ENSGT00940000162291"/>
<dbReference type="InterPro" id="IPR020472">
    <property type="entry name" value="WD40_PAC1"/>
</dbReference>
<keyword evidence="2" id="KW-0677">Repeat</keyword>
<dbReference type="InterPro" id="IPR019775">
    <property type="entry name" value="WD40_repeat_CS"/>
</dbReference>
<dbReference type="Pfam" id="PF00400">
    <property type="entry name" value="WD40"/>
    <property type="match status" value="6"/>
</dbReference>
<evidence type="ECO:0000256" key="4">
    <source>
        <dbReference type="SAM" id="MobiDB-lite"/>
    </source>
</evidence>
<evidence type="ECO:0000256" key="3">
    <source>
        <dbReference type="PROSITE-ProRule" id="PRU00221"/>
    </source>
</evidence>